<organism evidence="1 2">
    <name type="scientific">Anseongella ginsenosidimutans</name>
    <dbReference type="NCBI Taxonomy" id="496056"/>
    <lineage>
        <taxon>Bacteria</taxon>
        <taxon>Pseudomonadati</taxon>
        <taxon>Bacteroidota</taxon>
        <taxon>Sphingobacteriia</taxon>
        <taxon>Sphingobacteriales</taxon>
        <taxon>Sphingobacteriaceae</taxon>
        <taxon>Anseongella</taxon>
    </lineage>
</organism>
<dbReference type="RefSeq" id="WP_132128422.1">
    <property type="nucleotide sequence ID" value="NZ_CP042432.1"/>
</dbReference>
<name>A0A4R3KSK7_9SPHI</name>
<dbReference type="Proteomes" id="UP000295807">
    <property type="component" value="Unassembled WGS sequence"/>
</dbReference>
<dbReference type="AlphaFoldDB" id="A0A4R3KSK7"/>
<dbReference type="EMBL" id="SMAD01000003">
    <property type="protein sequence ID" value="TCS88188.1"/>
    <property type="molecule type" value="Genomic_DNA"/>
</dbReference>
<comment type="caution">
    <text evidence="1">The sequence shown here is derived from an EMBL/GenBank/DDBJ whole genome shotgun (WGS) entry which is preliminary data.</text>
</comment>
<proteinExistence type="predicted"/>
<dbReference type="OrthoDB" id="714416at2"/>
<gene>
    <name evidence="1" type="ORF">EDD80_10349</name>
</gene>
<reference evidence="1 2" key="1">
    <citation type="submission" date="2019-03" db="EMBL/GenBank/DDBJ databases">
        <title>Genomic Encyclopedia of Type Strains, Phase IV (KMG-IV): sequencing the most valuable type-strain genomes for metagenomic binning, comparative biology and taxonomic classification.</title>
        <authorList>
            <person name="Goeker M."/>
        </authorList>
    </citation>
    <scope>NUCLEOTIDE SEQUENCE [LARGE SCALE GENOMIC DNA]</scope>
    <source>
        <strain evidence="1 2">DSM 21100</strain>
    </source>
</reference>
<accession>A0A4R3KSK7</accession>
<sequence>MANAKSDPLFQLIKSLSKSEKRNFKLYARRLTSNEDAKFIKLFDTMDRMAAYDEYLILQRAPVTKMQLANMKAHLYKQVLISLRLKYTDISFELQLREQIDFARILYNKGLYMQSLKLLERAKGLASQYNQDIIVLEIVEFEKLIESQHITRSLSNRAEQLATEASELNQHIQRKNALSNLSLKLYGLYLKVGYVRNEKDRAFVEAYFNANLPSLEIDKLGFDEKLFLYQAQVWYYHIMQDFPLCYRSAQHWVDLYEEYPLMKKISPGPYLKSYHYLLDTLFYLQHYSKFGERLDKLSHDIESGEIMLEGNTETLAFMYLYTNRINKHFMEGTFSEGVSEILPGLLDMLEQRRPGLDSHHILVLYYKIACLYFGSGDNLNAIAYLKKVTDCREEGLREDLQCFARILHLIASYEEGLDEHLDYQIKAVYKFIVKMNELHQVQQEIMIFVRNLGRIYEYQLKEEFKKLRSRLLLLSEHPYEKRAFLYLDIISWLESKIENRPVQDVIREKFEKNKR</sequence>
<evidence type="ECO:0000313" key="2">
    <source>
        <dbReference type="Proteomes" id="UP000295807"/>
    </source>
</evidence>
<evidence type="ECO:0000313" key="1">
    <source>
        <dbReference type="EMBL" id="TCS88188.1"/>
    </source>
</evidence>
<protein>
    <submittedName>
        <fullName evidence="1">Uncharacterized protein</fullName>
    </submittedName>
</protein>
<keyword evidence="2" id="KW-1185">Reference proteome</keyword>